<dbReference type="EMBL" id="LCCN01000005">
    <property type="protein sequence ID" value="KKS32694.1"/>
    <property type="molecule type" value="Genomic_DNA"/>
</dbReference>
<organism evidence="1 2">
    <name type="scientific">Candidatus Amesbacteria bacterium GW2011_GWA2_42_12</name>
    <dbReference type="NCBI Taxonomy" id="1618356"/>
    <lineage>
        <taxon>Bacteria</taxon>
        <taxon>Candidatus Amesiibacteriota</taxon>
    </lineage>
</organism>
<evidence type="ECO:0000313" key="1">
    <source>
        <dbReference type="EMBL" id="KKS32694.1"/>
    </source>
</evidence>
<reference evidence="1 2" key="1">
    <citation type="journal article" date="2015" name="Nature">
        <title>rRNA introns, odd ribosomes, and small enigmatic genomes across a large radiation of phyla.</title>
        <authorList>
            <person name="Brown C.T."/>
            <person name="Hug L.A."/>
            <person name="Thomas B.C."/>
            <person name="Sharon I."/>
            <person name="Castelle C.J."/>
            <person name="Singh A."/>
            <person name="Wilkins M.J."/>
            <person name="Williams K.H."/>
            <person name="Banfield J.F."/>
        </authorList>
    </citation>
    <scope>NUCLEOTIDE SEQUENCE [LARGE SCALE GENOMIC DNA]</scope>
</reference>
<evidence type="ECO:0000313" key="2">
    <source>
        <dbReference type="Proteomes" id="UP000034160"/>
    </source>
</evidence>
<sequence length="74" mass="8404">MNTQMVRTTVYLPADLVALAKMNALSTGNTLTGLVKEGLEEKLEIKPKRKKKMVLKTYKLGNPNYVFRRADAYE</sequence>
<dbReference type="Proteomes" id="UP000034160">
    <property type="component" value="Unassembled WGS sequence"/>
</dbReference>
<dbReference type="AlphaFoldDB" id="A0A0G0Y7K6"/>
<protein>
    <submittedName>
        <fullName evidence="1">Uncharacterized protein</fullName>
    </submittedName>
</protein>
<comment type="caution">
    <text evidence="1">The sequence shown here is derived from an EMBL/GenBank/DDBJ whole genome shotgun (WGS) entry which is preliminary data.</text>
</comment>
<name>A0A0G0Y7K6_9BACT</name>
<gene>
    <name evidence="1" type="ORF">UU93_C0005G0002</name>
</gene>
<proteinExistence type="predicted"/>
<accession>A0A0G0Y7K6</accession>
<dbReference type="STRING" id="1618356.UU93_C0005G0002"/>